<accession>A0ABU1F9N3</accession>
<dbReference type="PANTHER" id="PTHR42978">
    <property type="entry name" value="QUORUM-QUENCHING LACTONASE YTNP-RELATED-RELATED"/>
    <property type="match status" value="1"/>
</dbReference>
<dbReference type="SMART" id="SM00849">
    <property type="entry name" value="Lactamase_B"/>
    <property type="match status" value="1"/>
</dbReference>
<organism evidence="6 7">
    <name type="scientific">Ruixingdingia sedimenti</name>
    <dbReference type="NCBI Taxonomy" id="3073604"/>
    <lineage>
        <taxon>Bacteria</taxon>
        <taxon>Pseudomonadati</taxon>
        <taxon>Pseudomonadota</taxon>
        <taxon>Alphaproteobacteria</taxon>
        <taxon>Rhodobacterales</taxon>
        <taxon>Paracoccaceae</taxon>
        <taxon>Ruixingdingia</taxon>
    </lineage>
</organism>
<protein>
    <submittedName>
        <fullName evidence="6">MBL fold metallo-hydrolase</fullName>
    </submittedName>
</protein>
<dbReference type="Pfam" id="PF00753">
    <property type="entry name" value="Lactamase_B"/>
    <property type="match status" value="1"/>
</dbReference>
<evidence type="ECO:0000256" key="4">
    <source>
        <dbReference type="ARBA" id="ARBA00022833"/>
    </source>
</evidence>
<evidence type="ECO:0000256" key="3">
    <source>
        <dbReference type="ARBA" id="ARBA00022801"/>
    </source>
</evidence>
<gene>
    <name evidence="6" type="ORF">RGD00_13320</name>
</gene>
<evidence type="ECO:0000256" key="1">
    <source>
        <dbReference type="ARBA" id="ARBA00007749"/>
    </source>
</evidence>
<dbReference type="EMBL" id="JAVKPH010000015">
    <property type="protein sequence ID" value="MDR5653592.1"/>
    <property type="molecule type" value="Genomic_DNA"/>
</dbReference>
<dbReference type="Gene3D" id="3.60.15.10">
    <property type="entry name" value="Ribonuclease Z/Hydroxyacylglutathione hydrolase-like"/>
    <property type="match status" value="1"/>
</dbReference>
<dbReference type="CDD" id="cd16277">
    <property type="entry name" value="metallo-hydrolase-like_MBL-fold"/>
    <property type="match status" value="1"/>
</dbReference>
<evidence type="ECO:0000313" key="7">
    <source>
        <dbReference type="Proteomes" id="UP001247754"/>
    </source>
</evidence>
<keyword evidence="3" id="KW-0378">Hydrolase</keyword>
<dbReference type="InterPro" id="IPR051013">
    <property type="entry name" value="MBL_superfamily_lactonases"/>
</dbReference>
<feature type="domain" description="Metallo-beta-lactamase" evidence="5">
    <location>
        <begin position="72"/>
        <end position="287"/>
    </location>
</feature>
<dbReference type="Proteomes" id="UP001247754">
    <property type="component" value="Unassembled WGS sequence"/>
</dbReference>
<proteinExistence type="inferred from homology"/>
<keyword evidence="7" id="KW-1185">Reference proteome</keyword>
<comment type="similarity">
    <text evidence="1">Belongs to the metallo-beta-lactamase superfamily.</text>
</comment>
<dbReference type="RefSeq" id="WP_310457834.1">
    <property type="nucleotide sequence ID" value="NZ_JAVKPH010000015.1"/>
</dbReference>
<keyword evidence="4" id="KW-0862">Zinc</keyword>
<keyword evidence="2" id="KW-0479">Metal-binding</keyword>
<comment type="caution">
    <text evidence="6">The sequence shown here is derived from an EMBL/GenBank/DDBJ whole genome shotgun (WGS) entry which is preliminary data.</text>
</comment>
<dbReference type="PANTHER" id="PTHR42978:SF6">
    <property type="entry name" value="QUORUM-QUENCHING LACTONASE YTNP-RELATED"/>
    <property type="match status" value="1"/>
</dbReference>
<reference evidence="6 7" key="1">
    <citation type="submission" date="2023-09" db="EMBL/GenBank/DDBJ databases">
        <title>Xinfangfangia sedmenti sp. nov., isolated the sedment.</title>
        <authorList>
            <person name="Xu L."/>
        </authorList>
    </citation>
    <scope>NUCLEOTIDE SEQUENCE [LARGE SCALE GENOMIC DNA]</scope>
    <source>
        <strain evidence="6 7">LG-4</strain>
    </source>
</reference>
<dbReference type="InterPro" id="IPR036866">
    <property type="entry name" value="RibonucZ/Hydroxyglut_hydro"/>
</dbReference>
<name>A0ABU1F9N3_9RHOB</name>
<evidence type="ECO:0000313" key="6">
    <source>
        <dbReference type="EMBL" id="MDR5653592.1"/>
    </source>
</evidence>
<dbReference type="InterPro" id="IPR001279">
    <property type="entry name" value="Metallo-B-lactamas"/>
</dbReference>
<dbReference type="SUPFAM" id="SSF56281">
    <property type="entry name" value="Metallo-hydrolase/oxidoreductase"/>
    <property type="match status" value="1"/>
</dbReference>
<evidence type="ECO:0000256" key="2">
    <source>
        <dbReference type="ARBA" id="ARBA00022723"/>
    </source>
</evidence>
<sequence>MRARRDHIPGTGRMVEVLEAGDARVLCIPDLAAVPWPQAALLRGIAPPDFGALAARCPGGTTDAEAGTITLNFNIFVIQTGGRTIVVDAGLGNGKARPDRPAWHMLDTPFLRILAHYGIRPGDVDMLVLTHFHADHMGWATLRQGDGWVRTFPNARYLAPAAELDALADAAAGADTAALLHGAYADSFLPVAGSGGWEPLAVPGTLAPGLTAEAVPGHVAGLCALRLDAGPGAPEVLFCSDAIHHQVQLADPAVVSKFCADPAQAVQTRMAMLAGAAERGTVIAAYHFPNPVFGRVFRREGAFGFAPLIAMQIETNNEKQGEDG</sequence>
<evidence type="ECO:0000259" key="5">
    <source>
        <dbReference type="SMART" id="SM00849"/>
    </source>
</evidence>